<dbReference type="EMBL" id="VSSQ01014714">
    <property type="protein sequence ID" value="MPM54242.1"/>
    <property type="molecule type" value="Genomic_DNA"/>
</dbReference>
<feature type="transmembrane region" description="Helical" evidence="1">
    <location>
        <begin position="188"/>
        <end position="205"/>
    </location>
</feature>
<feature type="transmembrane region" description="Helical" evidence="1">
    <location>
        <begin position="12"/>
        <end position="32"/>
    </location>
</feature>
<feature type="transmembrane region" description="Helical" evidence="1">
    <location>
        <begin position="53"/>
        <end position="78"/>
    </location>
</feature>
<feature type="transmembrane region" description="Helical" evidence="1">
    <location>
        <begin position="163"/>
        <end position="182"/>
    </location>
</feature>
<evidence type="ECO:0008006" key="3">
    <source>
        <dbReference type="Google" id="ProtNLM"/>
    </source>
</evidence>
<comment type="caution">
    <text evidence="2">The sequence shown here is derived from an EMBL/GenBank/DDBJ whole genome shotgun (WGS) entry which is preliminary data.</text>
</comment>
<name>A0A645ALX0_9ZZZZ</name>
<keyword evidence="1" id="KW-0812">Transmembrane</keyword>
<keyword evidence="1" id="KW-0472">Membrane</keyword>
<proteinExistence type="predicted"/>
<dbReference type="InterPro" id="IPR032479">
    <property type="entry name" value="DUF5058"/>
</dbReference>
<evidence type="ECO:0000256" key="1">
    <source>
        <dbReference type="SAM" id="Phobius"/>
    </source>
</evidence>
<accession>A0A645ALX0</accession>
<gene>
    <name evidence="2" type="ORF">SDC9_101017</name>
</gene>
<reference evidence="2" key="1">
    <citation type="submission" date="2019-08" db="EMBL/GenBank/DDBJ databases">
        <authorList>
            <person name="Kucharzyk K."/>
            <person name="Murdoch R.W."/>
            <person name="Higgins S."/>
            <person name="Loffler F."/>
        </authorList>
    </citation>
    <scope>NUCLEOTIDE SEQUENCE</scope>
</reference>
<feature type="transmembrane region" description="Helical" evidence="1">
    <location>
        <begin position="212"/>
        <end position="231"/>
    </location>
</feature>
<dbReference type="Pfam" id="PF16481">
    <property type="entry name" value="DUF5058"/>
    <property type="match status" value="1"/>
</dbReference>
<organism evidence="2">
    <name type="scientific">bioreactor metagenome</name>
    <dbReference type="NCBI Taxonomy" id="1076179"/>
    <lineage>
        <taxon>unclassified sequences</taxon>
        <taxon>metagenomes</taxon>
        <taxon>ecological metagenomes</taxon>
    </lineage>
</organism>
<protein>
    <recommendedName>
        <fullName evidence="3">DUF5058 domain-containing protein</fullName>
    </recommendedName>
</protein>
<feature type="transmembrane region" description="Helical" evidence="1">
    <location>
        <begin position="120"/>
        <end position="142"/>
    </location>
</feature>
<evidence type="ECO:0000313" key="2">
    <source>
        <dbReference type="EMBL" id="MPM54242.1"/>
    </source>
</evidence>
<dbReference type="AlphaFoldDB" id="A0A645ALX0"/>
<keyword evidence="1" id="KW-1133">Transmembrane helix</keyword>
<sequence length="232" mass="24589">MESYASIANSPLLWGITALAVGLVLFQTIIFLKKSFKAGKEMGISEEKMKTAFITGSISSIGPSIVIVIGMVSLLIVVGGPTALMRLAYIGNVAYELLAAQFAADAYGVVLTDPSIPQGVFVTTLWAMAVGCIGWIVFTALITDKMDKFKNKFTGGASRMVPVISTAAMLGAYGYLNAGYAISMDGKTVALSAGFLLMLAIMICYKKTKKKWLNEWGLTIAMVGGVLCAVLI</sequence>